<proteinExistence type="predicted"/>
<evidence type="ECO:0000256" key="1">
    <source>
        <dbReference type="SAM" id="MobiDB-lite"/>
    </source>
</evidence>
<dbReference type="EMBL" id="JAAKZI010000019">
    <property type="protein sequence ID" value="NGN84106.1"/>
    <property type="molecule type" value="Genomic_DNA"/>
</dbReference>
<name>A0ABX0DBX5_9MICC</name>
<keyword evidence="3" id="KW-1185">Reference proteome</keyword>
<evidence type="ECO:0000313" key="3">
    <source>
        <dbReference type="Proteomes" id="UP000479226"/>
    </source>
</evidence>
<dbReference type="RefSeq" id="WP_165182335.1">
    <property type="nucleotide sequence ID" value="NZ_JAAKZI010000019.1"/>
</dbReference>
<evidence type="ECO:0008006" key="4">
    <source>
        <dbReference type="Google" id="ProtNLM"/>
    </source>
</evidence>
<evidence type="ECO:0000313" key="2">
    <source>
        <dbReference type="EMBL" id="NGN84106.1"/>
    </source>
</evidence>
<reference evidence="2 3" key="1">
    <citation type="submission" date="2020-02" db="EMBL/GenBank/DDBJ databases">
        <title>Genome sequence of the type strain DSM 27180 of Arthrobacter silviterrae.</title>
        <authorList>
            <person name="Gao J."/>
            <person name="Sun J."/>
        </authorList>
    </citation>
    <scope>NUCLEOTIDE SEQUENCE [LARGE SCALE GENOMIC DNA]</scope>
    <source>
        <strain evidence="2 3">DSM 27180</strain>
    </source>
</reference>
<comment type="caution">
    <text evidence="2">The sequence shown here is derived from an EMBL/GenBank/DDBJ whole genome shotgun (WGS) entry which is preliminary data.</text>
</comment>
<organism evidence="2 3">
    <name type="scientific">Arthrobacter silviterrae</name>
    <dbReference type="NCBI Taxonomy" id="2026658"/>
    <lineage>
        <taxon>Bacteria</taxon>
        <taxon>Bacillati</taxon>
        <taxon>Actinomycetota</taxon>
        <taxon>Actinomycetes</taxon>
        <taxon>Micrococcales</taxon>
        <taxon>Micrococcaceae</taxon>
        <taxon>Arthrobacter</taxon>
    </lineage>
</organism>
<dbReference type="Proteomes" id="UP000479226">
    <property type="component" value="Unassembled WGS sequence"/>
</dbReference>
<sequence length="128" mass="13645">MGSTGRDRTVTELQATPLEAGPTIRQPRGLRVGDTIESWRGGRLEAAGIVSRTLPSVAMAWIVCARTGTLKLVDQQTTDLVVVAAAGCGTREGAAPGGCRRRQSLRAERPGQVTTWSGQSRSRWPVTC</sequence>
<protein>
    <recommendedName>
        <fullName evidence="4">Hedgehog/Intein (Hint) domain-containing protein</fullName>
    </recommendedName>
</protein>
<feature type="compositionally biased region" description="Basic and acidic residues" evidence="1">
    <location>
        <begin position="1"/>
        <end position="10"/>
    </location>
</feature>
<gene>
    <name evidence="2" type="ORF">G6N77_11630</name>
</gene>
<feature type="region of interest" description="Disordered" evidence="1">
    <location>
        <begin position="1"/>
        <end position="27"/>
    </location>
</feature>
<accession>A0ABX0DBX5</accession>